<keyword evidence="1" id="KW-0430">Lectin</keyword>
<evidence type="ECO:0000313" key="1">
    <source>
        <dbReference type="EMBL" id="QJA45593.1"/>
    </source>
</evidence>
<dbReference type="GO" id="GO:0030246">
    <property type="term" value="F:carbohydrate binding"/>
    <property type="evidence" value="ECO:0007669"/>
    <property type="project" value="UniProtKB-KW"/>
</dbReference>
<proteinExistence type="predicted"/>
<dbReference type="Gene3D" id="2.60.120.200">
    <property type="match status" value="3"/>
</dbReference>
<accession>A0A6H1ZCF9</accession>
<name>A0A6H1ZCF9_9ZZZZ</name>
<sequence length="633" mass="68667">MPSLIEKLKNEGVLKGYWDFRAGHYQDLSGNGNHGTAASGAYLTRDGLKNISGSSVTVADSNSLDITEGCFVILGNPTRKTTEMWLGKDAAAADLDYRIYSDTVNFAITDSTNTARGLNFNFSGSNCIALNVKSGETGSVYSNGIFAGNLSGVSTFTAGTKTLYLGTAGYSQTVPAKRPVKAILIISKQLTATEHAQIYDELSKMRWPRKIESTILSSLYQDSDTSKIIATWDIGTTAGKLVDLIGGHDGTAVNGPTLAKTKFGLVPNFIGAKHQHYTLTGDSDFQRGEFTLEFLMKQPSAVAATQTIFSSGGLHYFLGINVSNQPFFYCLQSDLSPLTVAGTTPFVPNAWNHVIFSVKGDATNLFIKCFINGVRSLDTRGSLGWSSVYSSNFIIGSYDGSSFSYDGLLKPLGFYSESKSDEWMSDRFRTFSKTVLYTENNGLSVSTGNKTSGSLENSNFKINSGTWKISIDEGLNKNTKVAECVVAGAISRPVNKINGTGENAYGTWEFWMKKKPGNTAYFNFCSQTAAGFSVGDYYLEHNSSNEVHVGLWGTGPFLSGTTTSDSWHKFVCIRNSNGVFELYVDDRKIGEATDTSLTANGYIVIDLDAGDKFALTDPINRYSLTKYIGSIRP</sequence>
<gene>
    <name evidence="1" type="ORF">TM448A00260_0022</name>
</gene>
<dbReference type="SUPFAM" id="SSF49899">
    <property type="entry name" value="Concanavalin A-like lectins/glucanases"/>
    <property type="match status" value="3"/>
</dbReference>
<protein>
    <submittedName>
        <fullName evidence="1">Putative lectin/glucanase superfamily protein</fullName>
    </submittedName>
</protein>
<dbReference type="AlphaFoldDB" id="A0A6H1ZCF9"/>
<dbReference type="EMBL" id="MT143993">
    <property type="protein sequence ID" value="QJA45593.1"/>
    <property type="molecule type" value="Genomic_DNA"/>
</dbReference>
<organism evidence="1">
    <name type="scientific">viral metagenome</name>
    <dbReference type="NCBI Taxonomy" id="1070528"/>
    <lineage>
        <taxon>unclassified sequences</taxon>
        <taxon>metagenomes</taxon>
        <taxon>organismal metagenomes</taxon>
    </lineage>
</organism>
<dbReference type="Pfam" id="PF13385">
    <property type="entry name" value="Laminin_G_3"/>
    <property type="match status" value="1"/>
</dbReference>
<reference evidence="1" key="1">
    <citation type="submission" date="2020-03" db="EMBL/GenBank/DDBJ databases">
        <title>The deep terrestrial virosphere.</title>
        <authorList>
            <person name="Holmfeldt K."/>
            <person name="Nilsson E."/>
            <person name="Simone D."/>
            <person name="Lopez-Fernandez M."/>
            <person name="Wu X."/>
            <person name="de Brujin I."/>
            <person name="Lundin D."/>
            <person name="Andersson A."/>
            <person name="Bertilsson S."/>
            <person name="Dopson M."/>
        </authorList>
    </citation>
    <scope>NUCLEOTIDE SEQUENCE</scope>
    <source>
        <strain evidence="1">TM448A00260</strain>
    </source>
</reference>
<dbReference type="InterPro" id="IPR013320">
    <property type="entry name" value="ConA-like_dom_sf"/>
</dbReference>